<dbReference type="InterPro" id="IPR036188">
    <property type="entry name" value="FAD/NAD-bd_sf"/>
</dbReference>
<dbReference type="Gene3D" id="3.30.9.10">
    <property type="entry name" value="D-Amino Acid Oxidase, subunit A, domain 2"/>
    <property type="match status" value="2"/>
</dbReference>
<feature type="domain" description="FAD dependent oxidoreductase" evidence="6">
    <location>
        <begin position="3"/>
        <end position="308"/>
    </location>
</feature>
<dbReference type="SUPFAM" id="SSF51905">
    <property type="entry name" value="FAD/NAD(P)-binding domain"/>
    <property type="match status" value="1"/>
</dbReference>
<comment type="similarity">
    <text evidence="2">Belongs to the FAD-dependent glycerol-3-phosphate dehydrogenase family.</text>
</comment>
<evidence type="ECO:0000313" key="8">
    <source>
        <dbReference type="Proteomes" id="UP000832011"/>
    </source>
</evidence>
<proteinExistence type="inferred from homology"/>
<gene>
    <name evidence="7" type="ORF">LVJ82_06290</name>
</gene>
<dbReference type="InterPro" id="IPR000447">
    <property type="entry name" value="G3P_DH_FAD-dep"/>
</dbReference>
<dbReference type="Pfam" id="PF01266">
    <property type="entry name" value="DAO"/>
    <property type="match status" value="1"/>
</dbReference>
<comment type="cofactor">
    <cofactor evidence="1">
        <name>FAD</name>
        <dbReference type="ChEBI" id="CHEBI:57692"/>
    </cofactor>
</comment>
<evidence type="ECO:0000256" key="2">
    <source>
        <dbReference type="ARBA" id="ARBA00007330"/>
    </source>
</evidence>
<sequence>MKKIAVVGAGIIGSCTAWSLLKRGYQVDLYDKDAPMAHTSQSSSKLLHGGLRYLETGQFKLVHKALQARQFWLQQAPHLCRQLELLFPIYKHEGRPKWQIGLGTKLYDVLANGSGFPKSKWLSADETLRRSPHLNTHNLLGAYSFYDGQMDDYQLGQWVVQQILDLHGQVFTGRPVNTLAELQDYDAIVNATGPWVMHLRSQQDTPPAIAIDWVRGSHLFVDQPLQQALMLPIPNEKRIFFVLPYQGKTMIGTTEIRQDHPESEPASEAEIDYLLQSYNQYHQQPLSRADVCDTFAGVRPLLKDAINPSNSTREWAFETVGKVLHVYGGKWTTAQIQGEAACEELLKCLN</sequence>
<keyword evidence="3" id="KW-0285">Flavoprotein</keyword>
<dbReference type="PANTHER" id="PTHR11985">
    <property type="entry name" value="GLYCEROL-3-PHOSPHATE DEHYDROGENASE"/>
    <property type="match status" value="1"/>
</dbReference>
<dbReference type="EMBL" id="CP091511">
    <property type="protein sequence ID" value="UOO90581.1"/>
    <property type="molecule type" value="Genomic_DNA"/>
</dbReference>
<dbReference type="Proteomes" id="UP000832011">
    <property type="component" value="Chromosome"/>
</dbReference>
<accession>A0ABY4E478</accession>
<dbReference type="RefSeq" id="WP_058304907.1">
    <property type="nucleotide sequence ID" value="NZ_CABKVG010000005.1"/>
</dbReference>
<dbReference type="PROSITE" id="PS51257">
    <property type="entry name" value="PROKAR_LIPOPROTEIN"/>
    <property type="match status" value="1"/>
</dbReference>
<dbReference type="PRINTS" id="PR01001">
    <property type="entry name" value="FADG3PDH"/>
</dbReference>
<keyword evidence="5" id="KW-0560">Oxidoreductase</keyword>
<evidence type="ECO:0000313" key="7">
    <source>
        <dbReference type="EMBL" id="UOO90581.1"/>
    </source>
</evidence>
<evidence type="ECO:0000259" key="6">
    <source>
        <dbReference type="Pfam" id="PF01266"/>
    </source>
</evidence>
<evidence type="ECO:0000256" key="3">
    <source>
        <dbReference type="ARBA" id="ARBA00022630"/>
    </source>
</evidence>
<dbReference type="InterPro" id="IPR006076">
    <property type="entry name" value="FAD-dep_OxRdtase"/>
</dbReference>
<keyword evidence="4" id="KW-0274">FAD</keyword>
<evidence type="ECO:0000256" key="4">
    <source>
        <dbReference type="ARBA" id="ARBA00022827"/>
    </source>
</evidence>
<protein>
    <submittedName>
        <fullName evidence="7">FAD-dependent oxidoreductase</fullName>
    </submittedName>
</protein>
<dbReference type="PANTHER" id="PTHR11985:SF15">
    <property type="entry name" value="GLYCEROL-3-PHOSPHATE DEHYDROGENASE, MITOCHONDRIAL"/>
    <property type="match status" value="1"/>
</dbReference>
<organism evidence="7 8">
    <name type="scientific">Vitreoscilla massiliensis</name>
    <dbReference type="NCBI Taxonomy" id="1689272"/>
    <lineage>
        <taxon>Bacteria</taxon>
        <taxon>Pseudomonadati</taxon>
        <taxon>Pseudomonadota</taxon>
        <taxon>Betaproteobacteria</taxon>
        <taxon>Neisseriales</taxon>
        <taxon>Neisseriaceae</taxon>
        <taxon>Vitreoscilla</taxon>
    </lineage>
</organism>
<reference evidence="7 8" key="1">
    <citation type="journal article" date="2022" name="Res Sq">
        <title>Evolution of multicellular longitudinally dividing oral cavity symbionts (Neisseriaceae).</title>
        <authorList>
            <person name="Nyongesa S."/>
            <person name="Weber P."/>
            <person name="Bernet E."/>
            <person name="Pullido F."/>
            <person name="Nieckarz M."/>
            <person name="Delaby M."/>
            <person name="Nieves C."/>
            <person name="Viehboeck T."/>
            <person name="Krause N."/>
            <person name="Rivera-Millot A."/>
            <person name="Nakamura A."/>
            <person name="Vischer N."/>
            <person name="VanNieuwenhze M."/>
            <person name="Brun Y."/>
            <person name="Cava F."/>
            <person name="Bulgheresi S."/>
            <person name="Veyrier F."/>
        </authorList>
    </citation>
    <scope>NUCLEOTIDE SEQUENCE [LARGE SCALE GENOMIC DNA]</scope>
    <source>
        <strain evidence="7 8">SN4</strain>
    </source>
</reference>
<dbReference type="Gene3D" id="3.50.50.60">
    <property type="entry name" value="FAD/NAD(P)-binding domain"/>
    <property type="match status" value="1"/>
</dbReference>
<evidence type="ECO:0000256" key="5">
    <source>
        <dbReference type="ARBA" id="ARBA00023002"/>
    </source>
</evidence>
<evidence type="ECO:0000256" key="1">
    <source>
        <dbReference type="ARBA" id="ARBA00001974"/>
    </source>
</evidence>
<keyword evidence="8" id="KW-1185">Reference proteome</keyword>
<name>A0ABY4E478_9NEIS</name>